<evidence type="ECO:0000313" key="3">
    <source>
        <dbReference type="Proteomes" id="UP000727490"/>
    </source>
</evidence>
<gene>
    <name evidence="2" type="ORF">EGN73_05480</name>
</gene>
<keyword evidence="3" id="KW-1185">Reference proteome</keyword>
<comment type="caution">
    <text evidence="2">The sequence shown here is derived from an EMBL/GenBank/DDBJ whole genome shotgun (WGS) entry which is preliminary data.</text>
</comment>
<dbReference type="Proteomes" id="UP000727490">
    <property type="component" value="Unassembled WGS sequence"/>
</dbReference>
<organism evidence="2 3">
    <name type="scientific">Arthrospiribacter ruber</name>
    <dbReference type="NCBI Taxonomy" id="2487934"/>
    <lineage>
        <taxon>Bacteria</taxon>
        <taxon>Pseudomonadati</taxon>
        <taxon>Bacteroidota</taxon>
        <taxon>Cytophagia</taxon>
        <taxon>Cytophagales</taxon>
        <taxon>Cyclobacteriaceae</taxon>
        <taxon>Arthrospiribacter</taxon>
    </lineage>
</organism>
<accession>A0A951M8K5</accession>
<evidence type="ECO:0000313" key="2">
    <source>
        <dbReference type="EMBL" id="MBW3467261.1"/>
    </source>
</evidence>
<protein>
    <recommendedName>
        <fullName evidence="4">TonB C-terminal domain-containing protein</fullName>
    </recommendedName>
</protein>
<feature type="chain" id="PRO_5036938777" description="TonB C-terminal domain-containing protein" evidence="1">
    <location>
        <begin position="22"/>
        <end position="146"/>
    </location>
</feature>
<reference evidence="2 3" key="1">
    <citation type="journal article" date="2020" name="Syst. Appl. Microbiol.">
        <title>Arthrospiribacter ruber gen. nov., sp. nov., a novel bacterium isolated from Arthrospira cultures.</title>
        <authorList>
            <person name="Waleron M."/>
            <person name="Misztak A."/>
            <person name="Waleron M.M."/>
            <person name="Furmaniak M."/>
            <person name="Mrozik A."/>
            <person name="Waleron K."/>
        </authorList>
    </citation>
    <scope>NUCLEOTIDE SEQUENCE [LARGE SCALE GENOMIC DNA]</scope>
    <source>
        <strain evidence="2 3">DPMB0001</strain>
    </source>
</reference>
<dbReference type="EMBL" id="RPHB01000002">
    <property type="protein sequence ID" value="MBW3467261.1"/>
    <property type="molecule type" value="Genomic_DNA"/>
</dbReference>
<sequence>MKKLSLLALFLVMLFTLSSFSSIVLDFRFDSDLDVVESPISDITFLSTTSEIYGAAWEFPEHTSEIIDSYSSFIFRTKKSAEVEELRVVLNVNPKGKISGYKVLNKDADKGLVERMGYVLRQIPRPMPVPGFDNYDAAEFLLIIKK</sequence>
<keyword evidence="1" id="KW-0732">Signal</keyword>
<feature type="signal peptide" evidence="1">
    <location>
        <begin position="1"/>
        <end position="21"/>
    </location>
</feature>
<evidence type="ECO:0000256" key="1">
    <source>
        <dbReference type="SAM" id="SignalP"/>
    </source>
</evidence>
<proteinExistence type="predicted"/>
<name>A0A951M8K5_9BACT</name>
<evidence type="ECO:0008006" key="4">
    <source>
        <dbReference type="Google" id="ProtNLM"/>
    </source>
</evidence>
<dbReference type="RefSeq" id="WP_219287507.1">
    <property type="nucleotide sequence ID" value="NZ_RPHB01000002.1"/>
</dbReference>
<dbReference type="AlphaFoldDB" id="A0A951M8K5"/>